<dbReference type="HOGENOM" id="CLU_2947966_0_0_1"/>
<sequence>IHTELSKTSSRTLRSKSSSFPVSFQIFSNSTTSVSPDCETGIKSIALGLNAEYVGIQTVS</sequence>
<evidence type="ECO:0000313" key="2">
    <source>
        <dbReference type="Proteomes" id="UP000054337"/>
    </source>
</evidence>
<feature type="non-terminal residue" evidence="1">
    <location>
        <position position="1"/>
    </location>
</feature>
<dbReference type="EMBL" id="KI968725">
    <property type="protein sequence ID" value="EUN27895.1"/>
    <property type="molecule type" value="Genomic_DNA"/>
</dbReference>
<keyword evidence="2" id="KW-1185">Reference proteome</keyword>
<proteinExistence type="predicted"/>
<dbReference type="Proteomes" id="UP000054337">
    <property type="component" value="Unassembled WGS sequence"/>
</dbReference>
<evidence type="ECO:0000313" key="1">
    <source>
        <dbReference type="EMBL" id="EUN27895.1"/>
    </source>
</evidence>
<dbReference type="AlphaFoldDB" id="W7EPA3"/>
<protein>
    <submittedName>
        <fullName evidence="1">Uncharacterized protein</fullName>
    </submittedName>
</protein>
<gene>
    <name evidence="1" type="ORF">COCVIDRAFT_96996</name>
</gene>
<dbReference type="GeneID" id="26260332"/>
<reference evidence="1 2" key="1">
    <citation type="journal article" date="2013" name="PLoS Genet.">
        <title>Comparative genome structure, secondary metabolite, and effector coding capacity across Cochliobolus pathogens.</title>
        <authorList>
            <person name="Condon B.J."/>
            <person name="Leng Y."/>
            <person name="Wu D."/>
            <person name="Bushley K.E."/>
            <person name="Ohm R.A."/>
            <person name="Otillar R."/>
            <person name="Martin J."/>
            <person name="Schackwitz W."/>
            <person name="Grimwood J."/>
            <person name="MohdZainudin N."/>
            <person name="Xue C."/>
            <person name="Wang R."/>
            <person name="Manning V.A."/>
            <person name="Dhillon B."/>
            <person name="Tu Z.J."/>
            <person name="Steffenson B.J."/>
            <person name="Salamov A."/>
            <person name="Sun H."/>
            <person name="Lowry S."/>
            <person name="LaButti K."/>
            <person name="Han J."/>
            <person name="Copeland A."/>
            <person name="Lindquist E."/>
            <person name="Barry K."/>
            <person name="Schmutz J."/>
            <person name="Baker S.E."/>
            <person name="Ciuffetti L.M."/>
            <person name="Grigoriev I.V."/>
            <person name="Zhong S."/>
            <person name="Turgeon B.G."/>
        </authorList>
    </citation>
    <scope>NUCLEOTIDE SEQUENCE [LARGE SCALE GENOMIC DNA]</scope>
    <source>
        <strain evidence="1 2">FI3</strain>
    </source>
</reference>
<dbReference type="RefSeq" id="XP_014557501.1">
    <property type="nucleotide sequence ID" value="XM_014702015.1"/>
</dbReference>
<accession>W7EPA3</accession>
<name>W7EPA3_BIPV3</name>
<organism evidence="1 2">
    <name type="scientific">Bipolaris victoriae (strain FI3)</name>
    <name type="common">Victoria blight of oats agent</name>
    <name type="synonym">Cochliobolus victoriae</name>
    <dbReference type="NCBI Taxonomy" id="930091"/>
    <lineage>
        <taxon>Eukaryota</taxon>
        <taxon>Fungi</taxon>
        <taxon>Dikarya</taxon>
        <taxon>Ascomycota</taxon>
        <taxon>Pezizomycotina</taxon>
        <taxon>Dothideomycetes</taxon>
        <taxon>Pleosporomycetidae</taxon>
        <taxon>Pleosporales</taxon>
        <taxon>Pleosporineae</taxon>
        <taxon>Pleosporaceae</taxon>
        <taxon>Bipolaris</taxon>
    </lineage>
</organism>